<protein>
    <submittedName>
        <fullName evidence="4">Multiple epidermal growth factor-like domains protein 10</fullName>
    </submittedName>
</protein>
<dbReference type="PANTHER" id="PTHR39069:SF9">
    <property type="entry name" value="EB DOMAIN-CONTAINING PROTEIN"/>
    <property type="match status" value="1"/>
</dbReference>
<proteinExistence type="predicted"/>
<reference evidence="4" key="1">
    <citation type="submission" date="2025-08" db="UniProtKB">
        <authorList>
            <consortium name="RefSeq"/>
        </authorList>
    </citation>
    <scope>IDENTIFICATION</scope>
    <source>
        <tissue evidence="4">Entire body</tissue>
    </source>
</reference>
<dbReference type="KEGG" id="apln:108735756"/>
<dbReference type="GeneID" id="108735756"/>
<evidence type="ECO:0000313" key="4">
    <source>
        <dbReference type="RefSeq" id="XP_018323395.1"/>
    </source>
</evidence>
<name>A0A1W4WTN5_AGRPL</name>
<dbReference type="Proteomes" id="UP000192223">
    <property type="component" value="Unplaced"/>
</dbReference>
<dbReference type="InterPro" id="IPR006149">
    <property type="entry name" value="EB_dom"/>
</dbReference>
<dbReference type="OrthoDB" id="5912242at2759"/>
<dbReference type="RefSeq" id="XP_018323395.1">
    <property type="nucleotide sequence ID" value="XM_018467893.1"/>
</dbReference>
<dbReference type="Pfam" id="PF01683">
    <property type="entry name" value="EB"/>
    <property type="match status" value="4"/>
</dbReference>
<feature type="domain" description="EB" evidence="2">
    <location>
        <begin position="164"/>
        <end position="203"/>
    </location>
</feature>
<organism evidence="3 4">
    <name type="scientific">Agrilus planipennis</name>
    <name type="common">Emerald ash borer</name>
    <name type="synonym">Agrilus marcopoli</name>
    <dbReference type="NCBI Taxonomy" id="224129"/>
    <lineage>
        <taxon>Eukaryota</taxon>
        <taxon>Metazoa</taxon>
        <taxon>Ecdysozoa</taxon>
        <taxon>Arthropoda</taxon>
        <taxon>Hexapoda</taxon>
        <taxon>Insecta</taxon>
        <taxon>Pterygota</taxon>
        <taxon>Neoptera</taxon>
        <taxon>Endopterygota</taxon>
        <taxon>Coleoptera</taxon>
        <taxon>Polyphaga</taxon>
        <taxon>Elateriformia</taxon>
        <taxon>Buprestoidea</taxon>
        <taxon>Buprestidae</taxon>
        <taxon>Agrilinae</taxon>
        <taxon>Agrilus</taxon>
    </lineage>
</organism>
<feature type="signal peptide" evidence="1">
    <location>
        <begin position="1"/>
        <end position="18"/>
    </location>
</feature>
<evidence type="ECO:0000259" key="2">
    <source>
        <dbReference type="Pfam" id="PF01683"/>
    </source>
</evidence>
<accession>A0A1W4WTN5</accession>
<feature type="domain" description="EB" evidence="2">
    <location>
        <begin position="117"/>
        <end position="162"/>
    </location>
</feature>
<gene>
    <name evidence="4" type="primary">LOC108735756</name>
</gene>
<evidence type="ECO:0000313" key="3">
    <source>
        <dbReference type="Proteomes" id="UP000192223"/>
    </source>
</evidence>
<feature type="domain" description="EB" evidence="2">
    <location>
        <begin position="73"/>
        <end position="114"/>
    </location>
</feature>
<dbReference type="STRING" id="224129.A0A1W4WTN5"/>
<keyword evidence="1" id="KW-0732">Signal</keyword>
<dbReference type="InParanoid" id="A0A1W4WTN5"/>
<keyword evidence="3" id="KW-1185">Reference proteome</keyword>
<feature type="domain" description="EB" evidence="2">
    <location>
        <begin position="244"/>
        <end position="295"/>
    </location>
</feature>
<evidence type="ECO:0000256" key="1">
    <source>
        <dbReference type="SAM" id="SignalP"/>
    </source>
</evidence>
<feature type="chain" id="PRO_5010732794" evidence="1">
    <location>
        <begin position="19"/>
        <end position="329"/>
    </location>
</feature>
<dbReference type="AlphaFoldDB" id="A0A1W4WTN5"/>
<dbReference type="PANTHER" id="PTHR39069">
    <property type="entry name" value="ECDYSONE-INDUCIBLE GENE E1, ISOFORM A"/>
    <property type="match status" value="1"/>
</dbReference>
<sequence>MLTMILLIFSMVFQPAILQSTFEELARIESYQSCYTDRDCKENSFCFGNDDNIPGRCKCEEHFIINRNRTFYECLETVQSEGSVCTRNLQCQYTLGTLSECISDICVCPEGTHLAPDNKCYKSTKLEEICLTHYNCLLSDGTYGFCVAGRCVCNYGQHPSTDKTRCVESVGLGEGCSNDDSCSVDFAVCYGVCKCIAGFIESPDNTACLKAANTFGDNCTKTVQCSAYLADTFCDQGSCVCRNGYHGYGNRCFLSARLGSTCTDKRQCAITPELERSVDCIEGVCICSKGLSSDNSYGCVLISNGNVKEKTVRQFIFITAILFIIILNE</sequence>